<keyword evidence="2" id="KW-1185">Reference proteome</keyword>
<accession>A0A3R7JZ17</accession>
<comment type="caution">
    <text evidence="1">The sequence shown here is derived from an EMBL/GenBank/DDBJ whole genome shotgun (WGS) entry which is preliminary data.</text>
</comment>
<dbReference type="Proteomes" id="UP000286415">
    <property type="component" value="Unassembled WGS sequence"/>
</dbReference>
<sequence>MPKNAVCRMFQDGDVSNNLVYFRKWWKSFQTIRLINCPEQSGEENISEYFVFKITGQLEEATPYYDRKFAYQFRFDGRLIWNQAESLVYDVFRQLNVVHQAASCFSWHDIRDIAKQKHHKRKIQLGSRQVFRQHQIDMQMNVLVEICPIGGSSRI</sequence>
<name>A0A3R7JZ17_CLOSI</name>
<evidence type="ECO:0000313" key="2">
    <source>
        <dbReference type="Proteomes" id="UP000286415"/>
    </source>
</evidence>
<dbReference type="AlphaFoldDB" id="A0A3R7JZ17"/>
<gene>
    <name evidence="1" type="ORF">CSKR_104345</name>
</gene>
<dbReference type="InParanoid" id="A0A3R7JZ17"/>
<evidence type="ECO:0000313" key="1">
    <source>
        <dbReference type="EMBL" id="KAG5451576.1"/>
    </source>
</evidence>
<reference evidence="1 2" key="2">
    <citation type="journal article" date="2021" name="Genomics">
        <title>High-quality reference genome for Clonorchis sinensis.</title>
        <authorList>
            <person name="Young N.D."/>
            <person name="Stroehlein A.J."/>
            <person name="Kinkar L."/>
            <person name="Wang T."/>
            <person name="Sohn W.M."/>
            <person name="Chang B.C.H."/>
            <person name="Kaur P."/>
            <person name="Weisz D."/>
            <person name="Dudchenko O."/>
            <person name="Aiden E.L."/>
            <person name="Korhonen P.K."/>
            <person name="Gasser R.B."/>
        </authorList>
    </citation>
    <scope>NUCLEOTIDE SEQUENCE [LARGE SCALE GENOMIC DNA]</scope>
    <source>
        <strain evidence="1">Cs-k2</strain>
    </source>
</reference>
<proteinExistence type="predicted"/>
<organism evidence="1 2">
    <name type="scientific">Clonorchis sinensis</name>
    <name type="common">Chinese liver fluke</name>
    <dbReference type="NCBI Taxonomy" id="79923"/>
    <lineage>
        <taxon>Eukaryota</taxon>
        <taxon>Metazoa</taxon>
        <taxon>Spiralia</taxon>
        <taxon>Lophotrochozoa</taxon>
        <taxon>Platyhelminthes</taxon>
        <taxon>Trematoda</taxon>
        <taxon>Digenea</taxon>
        <taxon>Opisthorchiida</taxon>
        <taxon>Opisthorchiata</taxon>
        <taxon>Opisthorchiidae</taxon>
        <taxon>Clonorchis</taxon>
    </lineage>
</organism>
<protein>
    <submittedName>
        <fullName evidence="1">Uncharacterized protein</fullName>
    </submittedName>
</protein>
<dbReference type="EMBL" id="NIRI02000042">
    <property type="protein sequence ID" value="KAG5451576.1"/>
    <property type="molecule type" value="Genomic_DNA"/>
</dbReference>
<reference evidence="1 2" key="1">
    <citation type="journal article" date="2018" name="Biotechnol. Adv.">
        <title>Improved genomic resources and new bioinformatic workflow for the carcinogenic parasite Clonorchis sinensis: Biotechnological implications.</title>
        <authorList>
            <person name="Wang D."/>
            <person name="Korhonen P.K."/>
            <person name="Gasser R.B."/>
            <person name="Young N.D."/>
        </authorList>
    </citation>
    <scope>NUCLEOTIDE SEQUENCE [LARGE SCALE GENOMIC DNA]</scope>
    <source>
        <strain evidence="1">Cs-k2</strain>
    </source>
</reference>